<name>A0A501WUG2_9RHOB</name>
<dbReference type="RefSeq" id="WP_140453292.1">
    <property type="nucleotide sequence ID" value="NZ_VFRP01000004.1"/>
</dbReference>
<reference evidence="15 16" key="1">
    <citation type="submission" date="2019-06" db="EMBL/GenBank/DDBJ databases">
        <title>A novel bacterium of genus Amaricoccus, isolated from marine sediment.</title>
        <authorList>
            <person name="Huang H."/>
            <person name="Mo K."/>
            <person name="Hu Y."/>
        </authorList>
    </citation>
    <scope>NUCLEOTIDE SEQUENCE [LARGE SCALE GENOMIC DNA]</scope>
    <source>
        <strain evidence="15 16">HB172011</strain>
    </source>
</reference>
<evidence type="ECO:0000256" key="4">
    <source>
        <dbReference type="ARBA" id="ARBA00022475"/>
    </source>
</evidence>
<evidence type="ECO:0000313" key="16">
    <source>
        <dbReference type="Proteomes" id="UP000319255"/>
    </source>
</evidence>
<keyword evidence="11 13" id="KW-0472">Membrane</keyword>
<dbReference type="InterPro" id="IPR016174">
    <property type="entry name" value="Di-haem_cyt_TM"/>
</dbReference>
<dbReference type="GO" id="GO:0022904">
    <property type="term" value="P:respiratory electron transport chain"/>
    <property type="evidence" value="ECO:0007669"/>
    <property type="project" value="InterPro"/>
</dbReference>
<keyword evidence="5" id="KW-0349">Heme</keyword>
<evidence type="ECO:0000259" key="14">
    <source>
        <dbReference type="Pfam" id="PF01292"/>
    </source>
</evidence>
<evidence type="ECO:0000256" key="8">
    <source>
        <dbReference type="ARBA" id="ARBA00022982"/>
    </source>
</evidence>
<proteinExistence type="inferred from homology"/>
<keyword evidence="7" id="KW-0479">Metal-binding</keyword>
<dbReference type="GO" id="GO:0020037">
    <property type="term" value="F:heme binding"/>
    <property type="evidence" value="ECO:0007669"/>
    <property type="project" value="TreeGrafter"/>
</dbReference>
<evidence type="ECO:0000256" key="11">
    <source>
        <dbReference type="ARBA" id="ARBA00023136"/>
    </source>
</evidence>
<dbReference type="PANTHER" id="PTHR30529:SF1">
    <property type="entry name" value="CYTOCHROME B561 HOMOLOG 2"/>
    <property type="match status" value="1"/>
</dbReference>
<keyword evidence="6 13" id="KW-0812">Transmembrane</keyword>
<evidence type="ECO:0000256" key="3">
    <source>
        <dbReference type="ARBA" id="ARBA00022448"/>
    </source>
</evidence>
<dbReference type="SUPFAM" id="SSF81342">
    <property type="entry name" value="Transmembrane di-heme cytochromes"/>
    <property type="match status" value="1"/>
</dbReference>
<feature type="transmembrane region" description="Helical" evidence="13">
    <location>
        <begin position="18"/>
        <end position="36"/>
    </location>
</feature>
<feature type="domain" description="Cytochrome b561 bacterial/Ni-hydrogenase" evidence="14">
    <location>
        <begin position="11"/>
        <end position="179"/>
    </location>
</feature>
<keyword evidence="9 13" id="KW-1133">Transmembrane helix</keyword>
<keyword evidence="16" id="KW-1185">Reference proteome</keyword>
<dbReference type="GO" id="GO:0005886">
    <property type="term" value="C:plasma membrane"/>
    <property type="evidence" value="ECO:0007669"/>
    <property type="project" value="UniProtKB-SubCell"/>
</dbReference>
<dbReference type="Pfam" id="PF01292">
    <property type="entry name" value="Ni_hydr_CYTB"/>
    <property type="match status" value="1"/>
</dbReference>
<keyword evidence="8" id="KW-0249">Electron transport</keyword>
<evidence type="ECO:0000256" key="9">
    <source>
        <dbReference type="ARBA" id="ARBA00022989"/>
    </source>
</evidence>
<evidence type="ECO:0000256" key="12">
    <source>
        <dbReference type="ARBA" id="ARBA00037975"/>
    </source>
</evidence>
<dbReference type="GO" id="GO:0009055">
    <property type="term" value="F:electron transfer activity"/>
    <property type="evidence" value="ECO:0007669"/>
    <property type="project" value="InterPro"/>
</dbReference>
<dbReference type="InterPro" id="IPR011577">
    <property type="entry name" value="Cyt_b561_bac/Ni-Hgenase"/>
</dbReference>
<sequence>MAVGLKDTPERYGRVSRALHWSMAALILWQFLGVAAESIAEKSALADAFKTTHSPFGALIFVLLLARGGWALLSRSLRRPHGTDLLGRAARAGHLALYALMAIVPALALLRAYGSGRGLNAFGLWQVIPSTGTRIDWMVAPASALHGPLAWALLVLVGGHVAMAIFHDAVLRDRTIARMAG</sequence>
<keyword evidence="3" id="KW-0813">Transport</keyword>
<dbReference type="EMBL" id="VFRP01000004">
    <property type="protein sequence ID" value="TPE52050.1"/>
    <property type="molecule type" value="Genomic_DNA"/>
</dbReference>
<dbReference type="PANTHER" id="PTHR30529">
    <property type="entry name" value="CYTOCHROME B561"/>
    <property type="match status" value="1"/>
</dbReference>
<feature type="transmembrane region" description="Helical" evidence="13">
    <location>
        <begin position="56"/>
        <end position="74"/>
    </location>
</feature>
<feature type="transmembrane region" description="Helical" evidence="13">
    <location>
        <begin position="95"/>
        <end position="114"/>
    </location>
</feature>
<evidence type="ECO:0000256" key="2">
    <source>
        <dbReference type="ARBA" id="ARBA00004651"/>
    </source>
</evidence>
<evidence type="ECO:0000256" key="7">
    <source>
        <dbReference type="ARBA" id="ARBA00022723"/>
    </source>
</evidence>
<dbReference type="AlphaFoldDB" id="A0A501WUG2"/>
<comment type="subcellular location">
    <subcellularLocation>
        <location evidence="2">Cell membrane</location>
        <topology evidence="2">Multi-pass membrane protein</topology>
    </subcellularLocation>
</comment>
<dbReference type="GO" id="GO:0046872">
    <property type="term" value="F:metal ion binding"/>
    <property type="evidence" value="ECO:0007669"/>
    <property type="project" value="UniProtKB-KW"/>
</dbReference>
<accession>A0A501WUG2</accession>
<dbReference type="Gene3D" id="1.20.950.20">
    <property type="entry name" value="Transmembrane di-heme cytochromes, Chain C"/>
    <property type="match status" value="1"/>
</dbReference>
<evidence type="ECO:0000313" key="15">
    <source>
        <dbReference type="EMBL" id="TPE52050.1"/>
    </source>
</evidence>
<protein>
    <submittedName>
        <fullName evidence="15">Cytochrome b</fullName>
    </submittedName>
</protein>
<evidence type="ECO:0000256" key="5">
    <source>
        <dbReference type="ARBA" id="ARBA00022617"/>
    </source>
</evidence>
<evidence type="ECO:0000256" key="6">
    <source>
        <dbReference type="ARBA" id="ARBA00022692"/>
    </source>
</evidence>
<keyword evidence="10" id="KW-0408">Iron</keyword>
<comment type="caution">
    <text evidence="15">The sequence shown here is derived from an EMBL/GenBank/DDBJ whole genome shotgun (WGS) entry which is preliminary data.</text>
</comment>
<evidence type="ECO:0000256" key="13">
    <source>
        <dbReference type="SAM" id="Phobius"/>
    </source>
</evidence>
<feature type="transmembrane region" description="Helical" evidence="13">
    <location>
        <begin position="149"/>
        <end position="171"/>
    </location>
</feature>
<comment type="cofactor">
    <cofactor evidence="1">
        <name>heme b</name>
        <dbReference type="ChEBI" id="CHEBI:60344"/>
    </cofactor>
</comment>
<evidence type="ECO:0000256" key="1">
    <source>
        <dbReference type="ARBA" id="ARBA00001970"/>
    </source>
</evidence>
<comment type="similarity">
    <text evidence="12">Belongs to the cytochrome b561 family.</text>
</comment>
<dbReference type="InterPro" id="IPR052168">
    <property type="entry name" value="Cytochrome_b561_oxidase"/>
</dbReference>
<dbReference type="Proteomes" id="UP000319255">
    <property type="component" value="Unassembled WGS sequence"/>
</dbReference>
<evidence type="ECO:0000256" key="10">
    <source>
        <dbReference type="ARBA" id="ARBA00023004"/>
    </source>
</evidence>
<dbReference type="OrthoDB" id="7280471at2"/>
<gene>
    <name evidence="15" type="ORF">FJM51_06365</name>
</gene>
<keyword evidence="4" id="KW-1003">Cell membrane</keyword>
<organism evidence="15 16">
    <name type="scientific">Amaricoccus solimangrovi</name>
    <dbReference type="NCBI Taxonomy" id="2589815"/>
    <lineage>
        <taxon>Bacteria</taxon>
        <taxon>Pseudomonadati</taxon>
        <taxon>Pseudomonadota</taxon>
        <taxon>Alphaproteobacteria</taxon>
        <taxon>Rhodobacterales</taxon>
        <taxon>Paracoccaceae</taxon>
        <taxon>Amaricoccus</taxon>
    </lineage>
</organism>